<dbReference type="GO" id="GO:0046872">
    <property type="term" value="F:metal ion binding"/>
    <property type="evidence" value="ECO:0007669"/>
    <property type="project" value="UniProtKB-KW"/>
</dbReference>
<gene>
    <name evidence="8" type="ORF">NV36_03745</name>
</gene>
<evidence type="ECO:0000259" key="7">
    <source>
        <dbReference type="PROSITE" id="PS51462"/>
    </source>
</evidence>
<accession>A0A0A2H031</accession>
<dbReference type="OrthoDB" id="9802805at2"/>
<comment type="cofactor">
    <cofactor evidence="2">
        <name>Mg(2+)</name>
        <dbReference type="ChEBI" id="CHEBI:18420"/>
    </cofactor>
</comment>
<keyword evidence="3" id="KW-0479">Metal-binding</keyword>
<reference evidence="8 9" key="1">
    <citation type="submission" date="2014-10" db="EMBL/GenBank/DDBJ databases">
        <title>Draft genome sequence of the proteorhodopsin-containing marine bacterium Dokdonia donghaensis.</title>
        <authorList>
            <person name="Gomez-Consarnau L."/>
            <person name="Gonzalez J.M."/>
            <person name="Riedel T."/>
            <person name="Jaenicke S."/>
            <person name="Wagner-Doebler I."/>
            <person name="Fuhrman J.A."/>
        </authorList>
    </citation>
    <scope>NUCLEOTIDE SEQUENCE [LARGE SCALE GENOMIC DNA]</scope>
    <source>
        <strain evidence="8 9">DSW-1</strain>
    </source>
</reference>
<protein>
    <submittedName>
        <fullName evidence="8">NUDIX hydrolase</fullName>
    </submittedName>
</protein>
<dbReference type="PANTHER" id="PTHR12992">
    <property type="entry name" value="NUDIX HYDROLASE"/>
    <property type="match status" value="1"/>
</dbReference>
<evidence type="ECO:0000256" key="4">
    <source>
        <dbReference type="ARBA" id="ARBA00022801"/>
    </source>
</evidence>
<dbReference type="InterPro" id="IPR000086">
    <property type="entry name" value="NUDIX_hydrolase_dom"/>
</dbReference>
<keyword evidence="4 8" id="KW-0378">Hydrolase</keyword>
<dbReference type="Pfam" id="PF00293">
    <property type="entry name" value="NUDIX"/>
    <property type="match status" value="1"/>
</dbReference>
<organism evidence="8 9">
    <name type="scientific">Dokdonia donghaensis DSW-1</name>
    <dbReference type="NCBI Taxonomy" id="1300343"/>
    <lineage>
        <taxon>Bacteria</taxon>
        <taxon>Pseudomonadati</taxon>
        <taxon>Bacteroidota</taxon>
        <taxon>Flavobacteriia</taxon>
        <taxon>Flavobacteriales</taxon>
        <taxon>Flavobacteriaceae</taxon>
        <taxon>Dokdonia</taxon>
    </lineage>
</organism>
<comment type="caution">
    <text evidence="8">The sequence shown here is derived from an EMBL/GenBank/DDBJ whole genome shotgun (WGS) entry which is preliminary data.</text>
</comment>
<dbReference type="PANTHER" id="PTHR12992:SF11">
    <property type="entry name" value="MITOCHONDRIAL COENZYME A DIPHOSPHATASE NUDT8"/>
    <property type="match status" value="1"/>
</dbReference>
<dbReference type="InterPro" id="IPR045121">
    <property type="entry name" value="CoAse"/>
</dbReference>
<evidence type="ECO:0000256" key="2">
    <source>
        <dbReference type="ARBA" id="ARBA00001946"/>
    </source>
</evidence>
<evidence type="ECO:0000256" key="5">
    <source>
        <dbReference type="ARBA" id="ARBA00022842"/>
    </source>
</evidence>
<keyword evidence="6" id="KW-0464">Manganese</keyword>
<dbReference type="PATRIC" id="fig|1300343.5.peg.1788"/>
<evidence type="ECO:0000256" key="1">
    <source>
        <dbReference type="ARBA" id="ARBA00001936"/>
    </source>
</evidence>
<name>A0A0A2H031_9FLAO</name>
<dbReference type="Proteomes" id="UP000030140">
    <property type="component" value="Unassembled WGS sequence"/>
</dbReference>
<dbReference type="GO" id="GO:0010945">
    <property type="term" value="F:coenzyme A diphosphatase activity"/>
    <property type="evidence" value="ECO:0007669"/>
    <property type="project" value="InterPro"/>
</dbReference>
<dbReference type="EMBL" id="JSAQ01000001">
    <property type="protein sequence ID" value="KGO06040.1"/>
    <property type="molecule type" value="Genomic_DNA"/>
</dbReference>
<dbReference type="Gene3D" id="3.90.79.10">
    <property type="entry name" value="Nucleoside Triphosphate Pyrophosphohydrolase"/>
    <property type="match status" value="1"/>
</dbReference>
<dbReference type="RefSeq" id="WP_035325054.1">
    <property type="nucleotide sequence ID" value="NZ_CP015125.1"/>
</dbReference>
<dbReference type="SUPFAM" id="SSF55811">
    <property type="entry name" value="Nudix"/>
    <property type="match status" value="1"/>
</dbReference>
<evidence type="ECO:0000313" key="9">
    <source>
        <dbReference type="Proteomes" id="UP000030140"/>
    </source>
</evidence>
<evidence type="ECO:0000313" key="8">
    <source>
        <dbReference type="EMBL" id="KGO06040.1"/>
    </source>
</evidence>
<dbReference type="InterPro" id="IPR015797">
    <property type="entry name" value="NUDIX_hydrolase-like_dom_sf"/>
</dbReference>
<sequence length="215" mass="24403">MKFESFLELVSKIRKLPLPGRDVQLEMAPQERLKELKEEDIAKHNPRQAGVMSLFYPNNVGETELILILRKTYKGVHSNQVGFPGGKVEQEDRDLAHTALRETEEEVGVAQDTVTLVRELTNIYIPPSNFYVQSFIGYVQHTPSFKAQETEVEDLIPVPLSEFLSDEVVITQRLTTSYMDEVEVPAYMLQGHVVWGATAMMLSEVRALVKKSLIL</sequence>
<dbReference type="KEGG" id="ddo:I597_1778"/>
<dbReference type="PROSITE" id="PS51462">
    <property type="entry name" value="NUDIX"/>
    <property type="match status" value="1"/>
</dbReference>
<dbReference type="AlphaFoldDB" id="A0A0A2H031"/>
<evidence type="ECO:0000256" key="6">
    <source>
        <dbReference type="ARBA" id="ARBA00023211"/>
    </source>
</evidence>
<feature type="domain" description="Nudix hydrolase" evidence="7">
    <location>
        <begin position="46"/>
        <end position="181"/>
    </location>
</feature>
<proteinExistence type="predicted"/>
<evidence type="ECO:0000256" key="3">
    <source>
        <dbReference type="ARBA" id="ARBA00022723"/>
    </source>
</evidence>
<dbReference type="CDD" id="cd03426">
    <property type="entry name" value="NUDIX_CoAse_Nudt7"/>
    <property type="match status" value="1"/>
</dbReference>
<keyword evidence="9" id="KW-1185">Reference proteome</keyword>
<comment type="cofactor">
    <cofactor evidence="1">
        <name>Mn(2+)</name>
        <dbReference type="ChEBI" id="CHEBI:29035"/>
    </cofactor>
</comment>
<keyword evidence="5" id="KW-0460">Magnesium</keyword>